<gene>
    <name evidence="1" type="ORF">HCR76_00640</name>
</gene>
<organism evidence="1 2">
    <name type="scientific">Paramicrobacterium chengjingii</name>
    <dbReference type="NCBI Taxonomy" id="2769067"/>
    <lineage>
        <taxon>Bacteria</taxon>
        <taxon>Bacillati</taxon>
        <taxon>Actinomycetota</taxon>
        <taxon>Actinomycetes</taxon>
        <taxon>Micrococcales</taxon>
        <taxon>Microbacteriaceae</taxon>
        <taxon>Paramicrobacterium</taxon>
    </lineage>
</organism>
<accession>A0ABX6YJX5</accession>
<sequence>MGVMALTISVLAERLDLLHEFLEMESPWPTFMRQDPIGALYYNAPTLTRFAEHILVCQDDEGRIVAKAYSIPFRCESDELPDDGWDGAIRRGVRTSLDGGVPNTVAALEIVIAPFMQGHGLSGQIVEALRDNAKRHGYRELVVPVRPNGKKDAREPMSSYAFRTRDDGLPVDPWLRVHVRAGGRIDRLAPRAMVIPGTLAEWRDWTNLPFDQSGPVEVPQALTLVHCDVDNGTAVYIEPNVWVRHRTGA</sequence>
<dbReference type="SUPFAM" id="SSF55729">
    <property type="entry name" value="Acyl-CoA N-acyltransferases (Nat)"/>
    <property type="match status" value="1"/>
</dbReference>
<proteinExistence type="predicted"/>
<dbReference type="Proteomes" id="UP000662814">
    <property type="component" value="Chromosome"/>
</dbReference>
<evidence type="ECO:0000313" key="2">
    <source>
        <dbReference type="Proteomes" id="UP000662814"/>
    </source>
</evidence>
<dbReference type="Gene3D" id="3.40.630.30">
    <property type="match status" value="1"/>
</dbReference>
<evidence type="ECO:0000313" key="1">
    <source>
        <dbReference type="EMBL" id="QPZ38655.1"/>
    </source>
</evidence>
<keyword evidence="2" id="KW-1185">Reference proteome</keyword>
<name>A0ABX6YJX5_9MICO</name>
<dbReference type="InterPro" id="IPR016181">
    <property type="entry name" value="Acyl_CoA_acyltransferase"/>
</dbReference>
<protein>
    <submittedName>
        <fullName evidence="1">N-acetyltransferase</fullName>
    </submittedName>
</protein>
<reference evidence="1 2" key="1">
    <citation type="submission" date="2020-12" db="EMBL/GenBank/DDBJ databases">
        <title>Microbacterium sp. HY060.</title>
        <authorList>
            <person name="Zhou J."/>
        </authorList>
    </citation>
    <scope>NUCLEOTIDE SEQUENCE [LARGE SCALE GENOMIC DNA]</scope>
    <source>
        <strain evidence="1 2">HY60</strain>
    </source>
</reference>
<dbReference type="EMBL" id="CP061169">
    <property type="protein sequence ID" value="QPZ38655.1"/>
    <property type="molecule type" value="Genomic_DNA"/>
</dbReference>